<proteinExistence type="inferred from homology"/>
<feature type="region of interest" description="Disordered" evidence="3">
    <location>
        <begin position="69"/>
        <end position="98"/>
    </location>
</feature>
<reference evidence="4 5" key="1">
    <citation type="submission" date="2020-08" db="EMBL/GenBank/DDBJ databases">
        <title>Genomic Encyclopedia of Type Strains, Phase IV (KMG-IV): sequencing the most valuable type-strain genomes for metagenomic binning, comparative biology and taxonomic classification.</title>
        <authorList>
            <person name="Goeker M."/>
        </authorList>
    </citation>
    <scope>NUCLEOTIDE SEQUENCE [LARGE SCALE GENOMIC DNA]</scope>
    <source>
        <strain evidence="4 5">DSM 44197</strain>
    </source>
</reference>
<dbReference type="InterPro" id="IPR001128">
    <property type="entry name" value="Cyt_P450"/>
</dbReference>
<evidence type="ECO:0000313" key="4">
    <source>
        <dbReference type="EMBL" id="MBA8951447.1"/>
    </source>
</evidence>
<protein>
    <submittedName>
        <fullName evidence="4">Cytochrome P450</fullName>
    </submittedName>
</protein>
<dbReference type="GO" id="GO:0004497">
    <property type="term" value="F:monooxygenase activity"/>
    <property type="evidence" value="ECO:0007669"/>
    <property type="project" value="UniProtKB-KW"/>
</dbReference>
<comment type="caution">
    <text evidence="4">The sequence shown here is derived from an EMBL/GenBank/DDBJ whole genome shotgun (WGS) entry which is preliminary data.</text>
</comment>
<sequence length="304" mass="33016">MTRRRHGASPVSDAEALCSPDTYARGVPHGRLERLRERIPVVWLAEGSWAVLRYADVRRALSHPELFAPEIAEPPHGPTALEERGRAAHPAPTGPADPVDAPIDMDPPAAALVDRLVQAGEEGVDFVTQVAPDLPETVRNTLAGGLCALVRHPRELALLRERSGGDPAAFAALLDSAVEEVMRWWTPVLRVPRTVRRATSLGGVPLLPGERASLWLASANHDATAFPDPERFAADRFLRGAPAHLGFGHGARACLGRRLARVHLHAFLTEIVFRPGRPGFAGEPLPLRSSARHGFERLPVRWTG</sequence>
<keyword evidence="2" id="KW-0560">Oxidoreductase</keyword>
<dbReference type="PROSITE" id="PS00086">
    <property type="entry name" value="CYTOCHROME_P450"/>
    <property type="match status" value="1"/>
</dbReference>
<name>A0A7W3QLG4_ACTNM</name>
<organism evidence="4 5">
    <name type="scientific">Actinomadura namibiensis</name>
    <dbReference type="NCBI Taxonomy" id="182080"/>
    <lineage>
        <taxon>Bacteria</taxon>
        <taxon>Bacillati</taxon>
        <taxon>Actinomycetota</taxon>
        <taxon>Actinomycetes</taxon>
        <taxon>Streptosporangiales</taxon>
        <taxon>Thermomonosporaceae</taxon>
        <taxon>Actinomadura</taxon>
    </lineage>
</organism>
<keyword evidence="2" id="KW-0503">Monooxygenase</keyword>
<dbReference type="InterPro" id="IPR036396">
    <property type="entry name" value="Cyt_P450_sf"/>
</dbReference>
<dbReference type="GO" id="GO:0020037">
    <property type="term" value="F:heme binding"/>
    <property type="evidence" value="ECO:0007669"/>
    <property type="project" value="InterPro"/>
</dbReference>
<dbReference type="SUPFAM" id="SSF48264">
    <property type="entry name" value="Cytochrome P450"/>
    <property type="match status" value="1"/>
</dbReference>
<keyword evidence="2" id="KW-0479">Metal-binding</keyword>
<dbReference type="Gene3D" id="1.10.630.10">
    <property type="entry name" value="Cytochrome P450"/>
    <property type="match status" value="2"/>
</dbReference>
<dbReference type="Proteomes" id="UP000572680">
    <property type="component" value="Unassembled WGS sequence"/>
</dbReference>
<dbReference type="PANTHER" id="PTHR46696">
    <property type="entry name" value="P450, PUTATIVE (EUROFUNG)-RELATED"/>
    <property type="match status" value="1"/>
</dbReference>
<dbReference type="InterPro" id="IPR017972">
    <property type="entry name" value="Cyt_P450_CS"/>
</dbReference>
<accession>A0A7W3QLG4</accession>
<keyword evidence="2" id="KW-0349">Heme</keyword>
<dbReference type="EMBL" id="JACJIA010000003">
    <property type="protein sequence ID" value="MBA8951447.1"/>
    <property type="molecule type" value="Genomic_DNA"/>
</dbReference>
<dbReference type="GO" id="GO:0016705">
    <property type="term" value="F:oxidoreductase activity, acting on paired donors, with incorporation or reduction of molecular oxygen"/>
    <property type="evidence" value="ECO:0007669"/>
    <property type="project" value="InterPro"/>
</dbReference>
<dbReference type="RefSeq" id="WP_182843768.1">
    <property type="nucleotide sequence ID" value="NZ_BAAALP010000004.1"/>
</dbReference>
<evidence type="ECO:0000256" key="1">
    <source>
        <dbReference type="ARBA" id="ARBA00010617"/>
    </source>
</evidence>
<keyword evidence="5" id="KW-1185">Reference proteome</keyword>
<evidence type="ECO:0000256" key="2">
    <source>
        <dbReference type="RuleBase" id="RU000461"/>
    </source>
</evidence>
<dbReference type="Pfam" id="PF00067">
    <property type="entry name" value="p450"/>
    <property type="match status" value="1"/>
</dbReference>
<evidence type="ECO:0000256" key="3">
    <source>
        <dbReference type="SAM" id="MobiDB-lite"/>
    </source>
</evidence>
<keyword evidence="2" id="KW-0408">Iron</keyword>
<dbReference type="AlphaFoldDB" id="A0A7W3QLG4"/>
<evidence type="ECO:0000313" key="5">
    <source>
        <dbReference type="Proteomes" id="UP000572680"/>
    </source>
</evidence>
<dbReference type="GO" id="GO:0005506">
    <property type="term" value="F:iron ion binding"/>
    <property type="evidence" value="ECO:0007669"/>
    <property type="project" value="InterPro"/>
</dbReference>
<comment type="similarity">
    <text evidence="1 2">Belongs to the cytochrome P450 family.</text>
</comment>
<gene>
    <name evidence="4" type="ORF">HNR61_003078</name>
</gene>
<dbReference type="PANTHER" id="PTHR46696:SF1">
    <property type="entry name" value="CYTOCHROME P450 YJIB-RELATED"/>
    <property type="match status" value="1"/>
</dbReference>